<dbReference type="CDD" id="cd03443">
    <property type="entry name" value="PaaI_thioesterase"/>
    <property type="match status" value="1"/>
</dbReference>
<gene>
    <name evidence="4" type="ORF">FHR75_001489</name>
</gene>
<proteinExistence type="inferred from homology"/>
<dbReference type="InterPro" id="IPR006683">
    <property type="entry name" value="Thioestr_dom"/>
</dbReference>
<dbReference type="EMBL" id="JACHVY010000001">
    <property type="protein sequence ID" value="MBB2900701.1"/>
    <property type="molecule type" value="Genomic_DNA"/>
</dbReference>
<comment type="caution">
    <text evidence="4">The sequence shown here is derived from an EMBL/GenBank/DDBJ whole genome shotgun (WGS) entry which is preliminary data.</text>
</comment>
<dbReference type="PANTHER" id="PTHR43240:SF5">
    <property type="entry name" value="1,4-DIHYDROXY-2-NAPHTHOYL-COA THIOESTERASE 1"/>
    <property type="match status" value="1"/>
</dbReference>
<evidence type="ECO:0000313" key="5">
    <source>
        <dbReference type="Proteomes" id="UP000533269"/>
    </source>
</evidence>
<evidence type="ECO:0000256" key="1">
    <source>
        <dbReference type="ARBA" id="ARBA00008324"/>
    </source>
</evidence>
<organism evidence="4 5">
    <name type="scientific">Kineococcus radiotolerans</name>
    <dbReference type="NCBI Taxonomy" id="131568"/>
    <lineage>
        <taxon>Bacteria</taxon>
        <taxon>Bacillati</taxon>
        <taxon>Actinomycetota</taxon>
        <taxon>Actinomycetes</taxon>
        <taxon>Kineosporiales</taxon>
        <taxon>Kineosporiaceae</taxon>
        <taxon>Kineococcus</taxon>
    </lineage>
</organism>
<reference evidence="4 5" key="1">
    <citation type="submission" date="2020-08" db="EMBL/GenBank/DDBJ databases">
        <title>The Agave Microbiome: Exploring the role of microbial communities in plant adaptations to desert environments.</title>
        <authorList>
            <person name="Partida-Martinez L.P."/>
        </authorList>
    </citation>
    <scope>NUCLEOTIDE SEQUENCE [LARGE SCALE GENOMIC DNA]</scope>
    <source>
        <strain evidence="4 5">AS2.23</strain>
    </source>
</reference>
<keyword evidence="2" id="KW-0378">Hydrolase</keyword>
<dbReference type="InterPro" id="IPR029069">
    <property type="entry name" value="HotDog_dom_sf"/>
</dbReference>
<name>A0A7W4TLW0_KINRA</name>
<dbReference type="PANTHER" id="PTHR43240">
    <property type="entry name" value="1,4-DIHYDROXY-2-NAPHTHOYL-COA THIOESTERASE 1"/>
    <property type="match status" value="1"/>
</dbReference>
<dbReference type="Proteomes" id="UP000533269">
    <property type="component" value="Unassembled WGS sequence"/>
</dbReference>
<comment type="similarity">
    <text evidence="1">Belongs to the thioesterase PaaI family.</text>
</comment>
<dbReference type="SUPFAM" id="SSF54637">
    <property type="entry name" value="Thioesterase/thiol ester dehydrase-isomerase"/>
    <property type="match status" value="1"/>
</dbReference>
<sequence>MTQPTPPPAPPMDEVLASFTPGTLVERMGIAFVEMSPQRVVATMPVAGNTQVAGFLHGGASCVLAETLGSVGALLHVWPGGLALGTDINATHHRSVRSGLVTGVATAISLGRTLCSHEVVISDEEGRRLCTARITNYVRAAG</sequence>
<accession>A0A7W4TLW0</accession>
<dbReference type="Gene3D" id="3.10.129.10">
    <property type="entry name" value="Hotdog Thioesterase"/>
    <property type="match status" value="1"/>
</dbReference>
<dbReference type="InterPro" id="IPR003736">
    <property type="entry name" value="PAAI_dom"/>
</dbReference>
<evidence type="ECO:0000313" key="4">
    <source>
        <dbReference type="EMBL" id="MBB2900701.1"/>
    </source>
</evidence>
<dbReference type="GO" id="GO:0005829">
    <property type="term" value="C:cytosol"/>
    <property type="evidence" value="ECO:0007669"/>
    <property type="project" value="TreeGrafter"/>
</dbReference>
<dbReference type="GO" id="GO:0061522">
    <property type="term" value="F:1,4-dihydroxy-2-naphthoyl-CoA thioesterase activity"/>
    <property type="evidence" value="ECO:0007669"/>
    <property type="project" value="TreeGrafter"/>
</dbReference>
<evidence type="ECO:0000259" key="3">
    <source>
        <dbReference type="Pfam" id="PF03061"/>
    </source>
</evidence>
<evidence type="ECO:0000256" key="2">
    <source>
        <dbReference type="ARBA" id="ARBA00022801"/>
    </source>
</evidence>
<dbReference type="Pfam" id="PF03061">
    <property type="entry name" value="4HBT"/>
    <property type="match status" value="1"/>
</dbReference>
<dbReference type="AlphaFoldDB" id="A0A7W4TLW0"/>
<dbReference type="NCBIfam" id="TIGR00369">
    <property type="entry name" value="unchar_dom_1"/>
    <property type="match status" value="1"/>
</dbReference>
<protein>
    <submittedName>
        <fullName evidence="4">Uncharacterized protein (TIGR00369 family)</fullName>
    </submittedName>
</protein>
<reference evidence="4 5" key="2">
    <citation type="submission" date="2020-08" db="EMBL/GenBank/DDBJ databases">
        <authorList>
            <person name="Partida-Martinez L."/>
            <person name="Huntemann M."/>
            <person name="Clum A."/>
            <person name="Wang J."/>
            <person name="Palaniappan K."/>
            <person name="Ritter S."/>
            <person name="Chen I.-M."/>
            <person name="Stamatis D."/>
            <person name="Reddy T."/>
            <person name="O'Malley R."/>
            <person name="Daum C."/>
            <person name="Shapiro N."/>
            <person name="Ivanova N."/>
            <person name="Kyrpides N."/>
            <person name="Woyke T."/>
        </authorList>
    </citation>
    <scope>NUCLEOTIDE SEQUENCE [LARGE SCALE GENOMIC DNA]</scope>
    <source>
        <strain evidence="4 5">AS2.23</strain>
    </source>
</reference>
<feature type="domain" description="Thioesterase" evidence="3">
    <location>
        <begin position="54"/>
        <end position="130"/>
    </location>
</feature>